<evidence type="ECO:0000259" key="1">
    <source>
        <dbReference type="Pfam" id="PF00561"/>
    </source>
</evidence>
<evidence type="ECO:0000313" key="2">
    <source>
        <dbReference type="EMBL" id="GAA4761301.1"/>
    </source>
</evidence>
<dbReference type="EMBL" id="BAABJV010000001">
    <property type="protein sequence ID" value="GAA4761301.1"/>
    <property type="molecule type" value="Genomic_DNA"/>
</dbReference>
<dbReference type="GO" id="GO:0016787">
    <property type="term" value="F:hydrolase activity"/>
    <property type="evidence" value="ECO:0007669"/>
    <property type="project" value="UniProtKB-KW"/>
</dbReference>
<dbReference type="Gene3D" id="3.40.50.1820">
    <property type="entry name" value="alpha/beta hydrolase"/>
    <property type="match status" value="1"/>
</dbReference>
<reference evidence="3" key="1">
    <citation type="journal article" date="2019" name="Int. J. Syst. Evol. Microbiol.">
        <title>The Global Catalogue of Microorganisms (GCM) 10K type strain sequencing project: providing services to taxonomists for standard genome sequencing and annotation.</title>
        <authorList>
            <consortium name="The Broad Institute Genomics Platform"/>
            <consortium name="The Broad Institute Genome Sequencing Center for Infectious Disease"/>
            <person name="Wu L."/>
            <person name="Ma J."/>
        </authorList>
    </citation>
    <scope>NUCLEOTIDE SEQUENCE [LARGE SCALE GENOMIC DNA]</scope>
    <source>
        <strain evidence="3">JCM 18324</strain>
    </source>
</reference>
<sequence>MWEMQSRTGLAVRTFAPGPAPAGLPVLLVHGFGSTGHRDWVETGIAQALARAGRPVLVPDLRGHGDSPAPSSAREAGVAAHVEDLVAVLDEAGAASYDAVGYSLGARLTWELPSATPGRLRRALLGGLVPAEPFAAVDTAALHRAVAEGTEPADPLTSAVAGMVRAHGDRAAGLALCVEGLRETPFAPRSWTGGVPPLLVVGDRDAMTRGIERVADLVDGCELLTVPGDHQGVLTGEAFRRTVLEVLAR</sequence>
<gene>
    <name evidence="2" type="ORF">GCM10023329_03240</name>
</gene>
<feature type="domain" description="AB hydrolase-1" evidence="1">
    <location>
        <begin position="25"/>
        <end position="128"/>
    </location>
</feature>
<protein>
    <submittedName>
        <fullName evidence="2">Alpha/beta hydrolase</fullName>
    </submittedName>
</protein>
<keyword evidence="3" id="KW-1185">Reference proteome</keyword>
<comment type="caution">
    <text evidence="2">The sequence shown here is derived from an EMBL/GenBank/DDBJ whole genome shotgun (WGS) entry which is preliminary data.</text>
</comment>
<keyword evidence="2" id="KW-0378">Hydrolase</keyword>
<evidence type="ECO:0000313" key="3">
    <source>
        <dbReference type="Proteomes" id="UP001501147"/>
    </source>
</evidence>
<dbReference type="InterPro" id="IPR050228">
    <property type="entry name" value="Carboxylesterase_BioH"/>
</dbReference>
<accession>A0ABP8ZNN1</accession>
<dbReference type="Proteomes" id="UP001501147">
    <property type="component" value="Unassembled WGS sequence"/>
</dbReference>
<dbReference type="Pfam" id="PF00561">
    <property type="entry name" value="Abhydrolase_1"/>
    <property type="match status" value="1"/>
</dbReference>
<dbReference type="InterPro" id="IPR029058">
    <property type="entry name" value="AB_hydrolase_fold"/>
</dbReference>
<dbReference type="PANTHER" id="PTHR43194">
    <property type="entry name" value="HYDROLASE ALPHA/BETA FOLD FAMILY"/>
    <property type="match status" value="1"/>
</dbReference>
<dbReference type="SUPFAM" id="SSF53474">
    <property type="entry name" value="alpha/beta-Hydrolases"/>
    <property type="match status" value="1"/>
</dbReference>
<name>A0ABP8ZNN1_9ACTN</name>
<dbReference type="PANTHER" id="PTHR43194:SF5">
    <property type="entry name" value="PIMELOYL-[ACYL-CARRIER PROTEIN] METHYL ESTER ESTERASE"/>
    <property type="match status" value="1"/>
</dbReference>
<organism evidence="2 3">
    <name type="scientific">Streptomyces sanyensis</name>
    <dbReference type="NCBI Taxonomy" id="568869"/>
    <lineage>
        <taxon>Bacteria</taxon>
        <taxon>Bacillati</taxon>
        <taxon>Actinomycetota</taxon>
        <taxon>Actinomycetes</taxon>
        <taxon>Kitasatosporales</taxon>
        <taxon>Streptomycetaceae</taxon>
        <taxon>Streptomyces</taxon>
    </lineage>
</organism>
<proteinExistence type="predicted"/>
<dbReference type="InterPro" id="IPR000073">
    <property type="entry name" value="AB_hydrolase_1"/>
</dbReference>